<evidence type="ECO:0000313" key="9">
    <source>
        <dbReference type="EMBL" id="NEU73192.1"/>
    </source>
</evidence>
<dbReference type="NCBIfam" id="TIGR00229">
    <property type="entry name" value="sensory_box"/>
    <property type="match status" value="2"/>
</dbReference>
<dbReference type="AlphaFoldDB" id="A0A846H777"/>
<evidence type="ECO:0000256" key="4">
    <source>
        <dbReference type="ARBA" id="ARBA00022989"/>
    </source>
</evidence>
<organism evidence="9 10">
    <name type="scientific">Hassallia byssoidea VB512170</name>
    <dbReference type="NCBI Taxonomy" id="1304833"/>
    <lineage>
        <taxon>Bacteria</taxon>
        <taxon>Bacillati</taxon>
        <taxon>Cyanobacteriota</taxon>
        <taxon>Cyanophyceae</taxon>
        <taxon>Nostocales</taxon>
        <taxon>Tolypothrichaceae</taxon>
        <taxon>Hassallia</taxon>
    </lineage>
</organism>
<dbReference type="GO" id="GO:0035556">
    <property type="term" value="P:intracellular signal transduction"/>
    <property type="evidence" value="ECO:0007669"/>
    <property type="project" value="InterPro"/>
</dbReference>
<dbReference type="CDD" id="cd00130">
    <property type="entry name" value="PAS"/>
    <property type="match status" value="2"/>
</dbReference>
<dbReference type="Gene3D" id="3.30.450.40">
    <property type="match status" value="1"/>
</dbReference>
<evidence type="ECO:0000256" key="2">
    <source>
        <dbReference type="ARBA" id="ARBA00022692"/>
    </source>
</evidence>
<feature type="domain" description="Guanylate cyclase" evidence="8">
    <location>
        <begin position="611"/>
        <end position="737"/>
    </location>
</feature>
<evidence type="ECO:0000256" key="6">
    <source>
        <dbReference type="ARBA" id="ARBA00023239"/>
    </source>
</evidence>
<dbReference type="GO" id="GO:0000166">
    <property type="term" value="F:nucleotide binding"/>
    <property type="evidence" value="ECO:0007669"/>
    <property type="project" value="UniProtKB-KW"/>
</dbReference>
<dbReference type="GO" id="GO:0016020">
    <property type="term" value="C:membrane"/>
    <property type="evidence" value="ECO:0007669"/>
    <property type="project" value="UniProtKB-SubCell"/>
</dbReference>
<dbReference type="InterPro" id="IPR029787">
    <property type="entry name" value="Nucleotide_cyclase"/>
</dbReference>
<evidence type="ECO:0000259" key="7">
    <source>
        <dbReference type="PROSITE" id="PS50112"/>
    </source>
</evidence>
<dbReference type="SMART" id="SM00065">
    <property type="entry name" value="GAF"/>
    <property type="match status" value="1"/>
</dbReference>
<dbReference type="Pfam" id="PF00211">
    <property type="entry name" value="Guanylate_cyc"/>
    <property type="match status" value="1"/>
</dbReference>
<keyword evidence="10" id="KW-1185">Reference proteome</keyword>
<dbReference type="Gene3D" id="3.30.70.1230">
    <property type="entry name" value="Nucleotide cyclase"/>
    <property type="match status" value="1"/>
</dbReference>
<dbReference type="Gene3D" id="3.30.450.20">
    <property type="entry name" value="PAS domain"/>
    <property type="match status" value="2"/>
</dbReference>
<reference evidence="9 10" key="1">
    <citation type="journal article" date="2015" name="Genome Announc.">
        <title>Draft Genome Sequence of Cyanobacterium Hassallia byssoidea Strain VB512170, Isolated from Monuments in India.</title>
        <authorList>
            <person name="Singh D."/>
            <person name="Chandrababunaidu M.M."/>
            <person name="Panda A."/>
            <person name="Sen D."/>
            <person name="Bhattacharyya S."/>
            <person name="Adhikary S.P."/>
            <person name="Tripathy S."/>
        </authorList>
    </citation>
    <scope>NUCLEOTIDE SEQUENCE [LARGE SCALE GENOMIC DNA]</scope>
    <source>
        <strain evidence="9 10">VB512170</strain>
    </source>
</reference>
<gene>
    <name evidence="9" type="ORF">PI95_011610</name>
</gene>
<dbReference type="SMART" id="SM00091">
    <property type="entry name" value="PAS"/>
    <property type="match status" value="2"/>
</dbReference>
<evidence type="ECO:0000259" key="8">
    <source>
        <dbReference type="PROSITE" id="PS50125"/>
    </source>
</evidence>
<comment type="caution">
    <text evidence="9">The sequence shown here is derived from an EMBL/GenBank/DDBJ whole genome shotgun (WGS) entry which is preliminary data.</text>
</comment>
<proteinExistence type="predicted"/>
<dbReference type="Proteomes" id="UP000031549">
    <property type="component" value="Unassembled WGS sequence"/>
</dbReference>
<evidence type="ECO:0000256" key="3">
    <source>
        <dbReference type="ARBA" id="ARBA00022741"/>
    </source>
</evidence>
<feature type="domain" description="PAS" evidence="7">
    <location>
        <begin position="452"/>
        <end position="522"/>
    </location>
</feature>
<sequence length="789" mass="90689">MKYQVLDRIFNKALSLRKFERLELDENFCIIDTSEQVQRFADRPEEVMLGKDVRLSFPEFIGIEDILISILQGEEELFELESIRRFYEDKSDIYINIYILGEPGENESDNRLVILLEDITEKMFFQQNHKQKVNESNLLLHTLVTYKNYMDQVITSMADAFLVTTNSGKIKKVNRAAQELFGFSEQELIEQPISLIIEDNFLLQRAIRQHSLYHKYFQNIELVCRTKKREKLLIAFSCSVIQKKIDGLEDIVYIGRDITARERRQQRHAVQYAITRILSESQSVKQAISKILQAICESLGWDLGQLWTANEYLTTSASREKKDKSNPILRCVEMWSSRTITVREFKAIAWQTTYTLGDGFPGRIWARRSPLWTRDIVHSSDFSRTQKAVATALHAAFGFPIVDDSEVLGVMVFFSREVQPKDVDLLQMMASISSQIVHFLKHKQASELLLESEERYRDLFENANDLIQSVNAYGRFEYVNRAWRETLGYSEAEITQMNVFDIIHPDFQSSCRQMFYRVLSGKKIEQFPAAFVTKYGQKIFVEGNINCKLVRGKPVGTRGIFRNITQRLEVEEALHHQQKQTEGLLLNILPEAIANRLKQPGTITEDFADVTVLFADIVGFTEIASSVSAIQLVKLLNQIFSDFDRLSEQYNLEKIKTIDDAYMVVGGLPRHRADHASAIALMALDMQSAIAQFNAKNQQNFSIRIGIHSSSAVSALIGIKNFTYEWGDTVNIASCMESQGLTNKIQVSETTYQQLRDEFFFEKRGEIEVKGKGKMTTYLLIGRKVMGNG</sequence>
<dbReference type="PROSITE" id="PS50125">
    <property type="entry name" value="GUANYLATE_CYCLASE_2"/>
    <property type="match status" value="1"/>
</dbReference>
<dbReference type="SMART" id="SM00044">
    <property type="entry name" value="CYCc"/>
    <property type="match status" value="1"/>
</dbReference>
<dbReference type="InterPro" id="IPR029016">
    <property type="entry name" value="GAF-like_dom_sf"/>
</dbReference>
<accession>A0A846H777</accession>
<feature type="domain" description="PAS" evidence="7">
    <location>
        <begin position="146"/>
        <end position="191"/>
    </location>
</feature>
<dbReference type="InterPro" id="IPR050401">
    <property type="entry name" value="Cyclic_nucleotide_synthase"/>
</dbReference>
<keyword evidence="2" id="KW-0812">Transmembrane</keyword>
<dbReference type="EMBL" id="JTCM02000019">
    <property type="protein sequence ID" value="NEU73192.1"/>
    <property type="molecule type" value="Genomic_DNA"/>
</dbReference>
<dbReference type="Pfam" id="PF13426">
    <property type="entry name" value="PAS_9"/>
    <property type="match status" value="3"/>
</dbReference>
<dbReference type="GO" id="GO:0009190">
    <property type="term" value="P:cyclic nucleotide biosynthetic process"/>
    <property type="evidence" value="ECO:0007669"/>
    <property type="project" value="InterPro"/>
</dbReference>
<dbReference type="InterPro" id="IPR035965">
    <property type="entry name" value="PAS-like_dom_sf"/>
</dbReference>
<name>A0A846H777_9CYAN</name>
<evidence type="ECO:0000256" key="5">
    <source>
        <dbReference type="ARBA" id="ARBA00023136"/>
    </source>
</evidence>
<dbReference type="PANTHER" id="PTHR11920">
    <property type="entry name" value="GUANYLYL CYCLASE"/>
    <property type="match status" value="1"/>
</dbReference>
<dbReference type="SUPFAM" id="SSF55073">
    <property type="entry name" value="Nucleotide cyclase"/>
    <property type="match status" value="1"/>
</dbReference>
<dbReference type="InterPro" id="IPR001054">
    <property type="entry name" value="A/G_cyclase"/>
</dbReference>
<dbReference type="SUPFAM" id="SSF55781">
    <property type="entry name" value="GAF domain-like"/>
    <property type="match status" value="1"/>
</dbReference>
<dbReference type="InterPro" id="IPR000014">
    <property type="entry name" value="PAS"/>
</dbReference>
<evidence type="ECO:0000313" key="10">
    <source>
        <dbReference type="Proteomes" id="UP000031549"/>
    </source>
</evidence>
<dbReference type="SUPFAM" id="SSF55785">
    <property type="entry name" value="PYP-like sensor domain (PAS domain)"/>
    <property type="match status" value="2"/>
</dbReference>
<protein>
    <submittedName>
        <fullName evidence="9">PAS domain S-box protein</fullName>
    </submittedName>
</protein>
<keyword evidence="6" id="KW-0456">Lyase</keyword>
<dbReference type="GO" id="GO:0004016">
    <property type="term" value="F:adenylate cyclase activity"/>
    <property type="evidence" value="ECO:0007669"/>
    <property type="project" value="UniProtKB-ARBA"/>
</dbReference>
<keyword evidence="5" id="KW-0472">Membrane</keyword>
<dbReference type="InterPro" id="IPR003018">
    <property type="entry name" value="GAF"/>
</dbReference>
<dbReference type="PROSITE" id="PS50112">
    <property type="entry name" value="PAS"/>
    <property type="match status" value="2"/>
</dbReference>
<evidence type="ECO:0000256" key="1">
    <source>
        <dbReference type="ARBA" id="ARBA00004370"/>
    </source>
</evidence>
<keyword evidence="3" id="KW-0547">Nucleotide-binding</keyword>
<keyword evidence="4" id="KW-1133">Transmembrane helix</keyword>
<comment type="subcellular location">
    <subcellularLocation>
        <location evidence="1">Membrane</location>
    </subcellularLocation>
</comment>
<dbReference type="Pfam" id="PF13185">
    <property type="entry name" value="GAF_2"/>
    <property type="match status" value="1"/>
</dbReference>
<dbReference type="PANTHER" id="PTHR11920:SF335">
    <property type="entry name" value="GUANYLATE CYCLASE"/>
    <property type="match status" value="1"/>
</dbReference>
<dbReference type="CDD" id="cd07302">
    <property type="entry name" value="CHD"/>
    <property type="match status" value="1"/>
</dbReference>